<dbReference type="Proteomes" id="UP000030645">
    <property type="component" value="Unassembled WGS sequence"/>
</dbReference>
<sequence length="200" mass="22445">MDDTDLKDNDFYHCYMILVQGAKNVVNACREGKVRRLIYNSSADVVFDGTHDIINGDESLPYPWKFQSILNDLKAQAEALILFANDIDGLLTCAIRPCNVFGPGDLKFVPFFVNLARSGLTKFIIGSGENMSDFAYVENVSHAHICAEEALDFRMASVAGKAFFISDLHPMKFWNFLSLIFEGLGYKRSKASRILTRDLP</sequence>
<evidence type="ECO:0000256" key="1">
    <source>
        <dbReference type="ARBA" id="ARBA00022857"/>
    </source>
</evidence>
<organism evidence="4 5">
    <name type="scientific">Morus notabilis</name>
    <dbReference type="NCBI Taxonomy" id="981085"/>
    <lineage>
        <taxon>Eukaryota</taxon>
        <taxon>Viridiplantae</taxon>
        <taxon>Streptophyta</taxon>
        <taxon>Embryophyta</taxon>
        <taxon>Tracheophyta</taxon>
        <taxon>Spermatophyta</taxon>
        <taxon>Magnoliopsida</taxon>
        <taxon>eudicotyledons</taxon>
        <taxon>Gunneridae</taxon>
        <taxon>Pentapetalae</taxon>
        <taxon>rosids</taxon>
        <taxon>fabids</taxon>
        <taxon>Rosales</taxon>
        <taxon>Moraceae</taxon>
        <taxon>Moreae</taxon>
        <taxon>Morus</taxon>
    </lineage>
</organism>
<dbReference type="Pfam" id="PF01073">
    <property type="entry name" value="3Beta_HSD"/>
    <property type="match status" value="1"/>
</dbReference>
<dbReference type="SUPFAM" id="SSF51735">
    <property type="entry name" value="NAD(P)-binding Rossmann-fold domains"/>
    <property type="match status" value="1"/>
</dbReference>
<reference evidence="5" key="1">
    <citation type="submission" date="2013-01" db="EMBL/GenBank/DDBJ databases">
        <title>Draft Genome Sequence of a Mulberry Tree, Morus notabilis C.K. Schneid.</title>
        <authorList>
            <person name="He N."/>
            <person name="Zhao S."/>
        </authorList>
    </citation>
    <scope>NUCLEOTIDE SEQUENCE</scope>
</reference>
<dbReference type="AlphaFoldDB" id="W9QNX6"/>
<dbReference type="STRING" id="981085.W9QNX6"/>
<dbReference type="EMBL" id="KE343451">
    <property type="protein sequence ID" value="EXB29920.1"/>
    <property type="molecule type" value="Genomic_DNA"/>
</dbReference>
<name>W9QNX6_9ROSA</name>
<dbReference type="GO" id="GO:0006694">
    <property type="term" value="P:steroid biosynthetic process"/>
    <property type="evidence" value="ECO:0007669"/>
    <property type="project" value="InterPro"/>
</dbReference>
<gene>
    <name evidence="4" type="ORF">L484_000606</name>
</gene>
<dbReference type="InterPro" id="IPR002225">
    <property type="entry name" value="3Beta_OHSteriod_DH/Estase"/>
</dbReference>
<evidence type="ECO:0000313" key="4">
    <source>
        <dbReference type="EMBL" id="EXB29920.1"/>
    </source>
</evidence>
<evidence type="ECO:0000313" key="5">
    <source>
        <dbReference type="Proteomes" id="UP000030645"/>
    </source>
</evidence>
<dbReference type="InterPro" id="IPR050425">
    <property type="entry name" value="NAD(P)_dehydrat-like"/>
</dbReference>
<keyword evidence="5" id="KW-1185">Reference proteome</keyword>
<dbReference type="PANTHER" id="PTHR10366">
    <property type="entry name" value="NAD DEPENDENT EPIMERASE/DEHYDRATASE"/>
    <property type="match status" value="1"/>
</dbReference>
<proteinExistence type="predicted"/>
<feature type="domain" description="3-beta hydroxysteroid dehydrogenase/isomerase" evidence="3">
    <location>
        <begin position="11"/>
        <end position="191"/>
    </location>
</feature>
<dbReference type="GO" id="GO:0016616">
    <property type="term" value="F:oxidoreductase activity, acting on the CH-OH group of donors, NAD or NADP as acceptor"/>
    <property type="evidence" value="ECO:0007669"/>
    <property type="project" value="InterPro"/>
</dbReference>
<protein>
    <submittedName>
        <fullName evidence="4">3beta-hydroxysteroid-dehydrogenase/decarboxylase isoform 3</fullName>
    </submittedName>
</protein>
<dbReference type="PANTHER" id="PTHR10366:SF639">
    <property type="entry name" value="3BETA-HYDROXYSTEROID-DEHYDROGENASE_DECARBOXYLASE ISOFORM 3"/>
    <property type="match status" value="1"/>
</dbReference>
<dbReference type="InterPro" id="IPR036291">
    <property type="entry name" value="NAD(P)-bd_dom_sf"/>
</dbReference>
<dbReference type="Gene3D" id="3.40.50.720">
    <property type="entry name" value="NAD(P)-binding Rossmann-like Domain"/>
    <property type="match status" value="1"/>
</dbReference>
<accession>W9QNX6</accession>
<keyword evidence="1" id="KW-0521">NADP</keyword>
<evidence type="ECO:0000259" key="3">
    <source>
        <dbReference type="Pfam" id="PF01073"/>
    </source>
</evidence>
<evidence type="ECO:0000256" key="2">
    <source>
        <dbReference type="ARBA" id="ARBA00023002"/>
    </source>
</evidence>
<keyword evidence="2" id="KW-0560">Oxidoreductase</keyword>
<dbReference type="eggNOG" id="KOG1430">
    <property type="taxonomic scope" value="Eukaryota"/>
</dbReference>